<protein>
    <submittedName>
        <fullName evidence="1">Uncharacterized protein</fullName>
    </submittedName>
</protein>
<reference evidence="1" key="2">
    <citation type="journal article" date="2015" name="Fish Shellfish Immunol.">
        <title>Early steps in the European eel (Anguilla anguilla)-Vibrio vulnificus interaction in the gills: Role of the RtxA13 toxin.</title>
        <authorList>
            <person name="Callol A."/>
            <person name="Pajuelo D."/>
            <person name="Ebbesson L."/>
            <person name="Teles M."/>
            <person name="MacKenzie S."/>
            <person name="Amaro C."/>
        </authorList>
    </citation>
    <scope>NUCLEOTIDE SEQUENCE</scope>
</reference>
<name>A0A0E9QCG2_ANGAN</name>
<accession>A0A0E9QCG2</accession>
<evidence type="ECO:0000313" key="1">
    <source>
        <dbReference type="EMBL" id="JAH14217.1"/>
    </source>
</evidence>
<reference evidence="1" key="1">
    <citation type="submission" date="2014-11" db="EMBL/GenBank/DDBJ databases">
        <authorList>
            <person name="Amaro Gonzalez C."/>
        </authorList>
    </citation>
    <scope>NUCLEOTIDE SEQUENCE</scope>
</reference>
<sequence>MFVSVTFTEPENSCVPANQLRSPSYSNNYSKKLRICLIAC</sequence>
<organism evidence="1">
    <name type="scientific">Anguilla anguilla</name>
    <name type="common">European freshwater eel</name>
    <name type="synonym">Muraena anguilla</name>
    <dbReference type="NCBI Taxonomy" id="7936"/>
    <lineage>
        <taxon>Eukaryota</taxon>
        <taxon>Metazoa</taxon>
        <taxon>Chordata</taxon>
        <taxon>Craniata</taxon>
        <taxon>Vertebrata</taxon>
        <taxon>Euteleostomi</taxon>
        <taxon>Actinopterygii</taxon>
        <taxon>Neopterygii</taxon>
        <taxon>Teleostei</taxon>
        <taxon>Anguilliformes</taxon>
        <taxon>Anguillidae</taxon>
        <taxon>Anguilla</taxon>
    </lineage>
</organism>
<dbReference type="EMBL" id="GBXM01094360">
    <property type="protein sequence ID" value="JAH14217.1"/>
    <property type="molecule type" value="Transcribed_RNA"/>
</dbReference>
<dbReference type="AlphaFoldDB" id="A0A0E9QCG2"/>
<proteinExistence type="predicted"/>